<dbReference type="eggNOG" id="KOG3455">
    <property type="taxonomic scope" value="Eukaryota"/>
</dbReference>
<evidence type="ECO:0000256" key="3">
    <source>
        <dbReference type="ARBA" id="ARBA00022516"/>
    </source>
</evidence>
<dbReference type="GO" id="GO:0016126">
    <property type="term" value="P:sterol biosynthetic process"/>
    <property type="evidence" value="ECO:0007669"/>
    <property type="project" value="UniProtKB-KW"/>
</dbReference>
<evidence type="ECO:0000256" key="13">
    <source>
        <dbReference type="SAM" id="MobiDB-lite"/>
    </source>
</evidence>
<dbReference type="PANTHER" id="PTHR15451:SF19">
    <property type="entry name" value="ERGOSTEROL BIOSYNTHETIC PROTEIN 28 HOMOLOG"/>
    <property type="match status" value="1"/>
</dbReference>
<evidence type="ECO:0000313" key="16">
    <source>
        <dbReference type="Proteomes" id="UP000006753"/>
    </source>
</evidence>
<dbReference type="InterPro" id="IPR005352">
    <property type="entry name" value="Erg28"/>
</dbReference>
<evidence type="ECO:0000256" key="2">
    <source>
        <dbReference type="ARBA" id="ARBA00005377"/>
    </source>
</evidence>
<feature type="transmembrane region" description="Helical" evidence="14">
    <location>
        <begin position="88"/>
        <end position="104"/>
    </location>
</feature>
<evidence type="ECO:0000256" key="6">
    <source>
        <dbReference type="ARBA" id="ARBA00022955"/>
    </source>
</evidence>
<dbReference type="STRING" id="1072389.K1WQW5"/>
<keyword evidence="4 14" id="KW-0812">Transmembrane</keyword>
<organism evidence="15 16">
    <name type="scientific">Marssonina brunnea f. sp. multigermtubi (strain MB_m1)</name>
    <name type="common">Marssonina leaf spot fungus</name>
    <dbReference type="NCBI Taxonomy" id="1072389"/>
    <lineage>
        <taxon>Eukaryota</taxon>
        <taxon>Fungi</taxon>
        <taxon>Dikarya</taxon>
        <taxon>Ascomycota</taxon>
        <taxon>Pezizomycotina</taxon>
        <taxon>Leotiomycetes</taxon>
        <taxon>Helotiales</taxon>
        <taxon>Drepanopezizaceae</taxon>
        <taxon>Drepanopeziza</taxon>
    </lineage>
</organism>
<dbReference type="AlphaFoldDB" id="K1WQW5"/>
<feature type="transmembrane region" description="Helical" evidence="14">
    <location>
        <begin position="116"/>
        <end position="136"/>
    </location>
</feature>
<keyword evidence="5" id="KW-0256">Endoplasmic reticulum</keyword>
<gene>
    <name evidence="15" type="ORF">MBM_06632</name>
</gene>
<dbReference type="Proteomes" id="UP000006753">
    <property type="component" value="Unassembled WGS sequence"/>
</dbReference>
<sequence>MAFLPLTYTQISLVAFGNSIQSYLTTSYTARLYAGPKPSPSNPPRTPSSASRLSSSPVTPLQSRTFGTWTLIQSATRMYAAYNIAHPAFYQLAFITYAVAWAHFMSEWWVYRTARLGEGLVFPVCVATGSLVWMWVQWDFYVPS</sequence>
<dbReference type="Pfam" id="PF03694">
    <property type="entry name" value="Erg28"/>
    <property type="match status" value="1"/>
</dbReference>
<evidence type="ECO:0000256" key="10">
    <source>
        <dbReference type="ARBA" id="ARBA00023136"/>
    </source>
</evidence>
<dbReference type="KEGG" id="mbe:MBM_06632"/>
<evidence type="ECO:0000256" key="12">
    <source>
        <dbReference type="ARBA" id="ARBA00023221"/>
    </source>
</evidence>
<comment type="similarity">
    <text evidence="2">Belongs to the ERG28 family.</text>
</comment>
<accession>K1WQW5</accession>
<feature type="region of interest" description="Disordered" evidence="13">
    <location>
        <begin position="35"/>
        <end position="61"/>
    </location>
</feature>
<keyword evidence="12" id="KW-0753">Steroid metabolism</keyword>
<evidence type="ECO:0000256" key="7">
    <source>
        <dbReference type="ARBA" id="ARBA00022989"/>
    </source>
</evidence>
<comment type="subcellular location">
    <subcellularLocation>
        <location evidence="1">Endoplasmic reticulum membrane</location>
        <topology evidence="1">Multi-pass membrane protein</topology>
    </subcellularLocation>
</comment>
<feature type="compositionally biased region" description="Low complexity" evidence="13">
    <location>
        <begin position="47"/>
        <end position="60"/>
    </location>
</feature>
<keyword evidence="9" id="KW-0443">Lipid metabolism</keyword>
<name>K1WQW5_MARBU</name>
<proteinExistence type="inferred from homology"/>
<reference evidence="15 16" key="1">
    <citation type="journal article" date="2012" name="BMC Genomics">
        <title>Sequencing the genome of Marssonina brunnea reveals fungus-poplar co-evolution.</title>
        <authorList>
            <person name="Zhu S."/>
            <person name="Cao Y.-Z."/>
            <person name="Jiang C."/>
            <person name="Tan B.-Y."/>
            <person name="Wang Z."/>
            <person name="Feng S."/>
            <person name="Zhang L."/>
            <person name="Su X.-H."/>
            <person name="Brejova B."/>
            <person name="Vinar T."/>
            <person name="Xu M."/>
            <person name="Wang M.-X."/>
            <person name="Zhang S.-G."/>
            <person name="Huang M.-R."/>
            <person name="Wu R."/>
            <person name="Zhou Y."/>
        </authorList>
    </citation>
    <scope>NUCLEOTIDE SEQUENCE [LARGE SCALE GENOMIC DNA]</scope>
    <source>
        <strain evidence="15 16">MB_m1</strain>
    </source>
</reference>
<evidence type="ECO:0000313" key="15">
    <source>
        <dbReference type="EMBL" id="EKD15416.1"/>
    </source>
</evidence>
<dbReference type="GO" id="GO:0030674">
    <property type="term" value="F:protein-macromolecule adaptor activity"/>
    <property type="evidence" value="ECO:0007669"/>
    <property type="project" value="TreeGrafter"/>
</dbReference>
<dbReference type="FunCoup" id="K1WQW5">
    <property type="interactions" value="221"/>
</dbReference>
<dbReference type="PANTHER" id="PTHR15451">
    <property type="entry name" value="ERGOSTEROL BIOSYNTHETIC PROTEIN 28-RELATED"/>
    <property type="match status" value="1"/>
</dbReference>
<dbReference type="OrthoDB" id="6485510at2759"/>
<dbReference type="GO" id="GO:0005789">
    <property type="term" value="C:endoplasmic reticulum membrane"/>
    <property type="evidence" value="ECO:0007669"/>
    <property type="project" value="UniProtKB-SubCell"/>
</dbReference>
<evidence type="ECO:0000256" key="11">
    <source>
        <dbReference type="ARBA" id="ARBA00023166"/>
    </source>
</evidence>
<keyword evidence="6" id="KW-0752">Steroid biosynthesis</keyword>
<evidence type="ECO:0000256" key="5">
    <source>
        <dbReference type="ARBA" id="ARBA00022824"/>
    </source>
</evidence>
<dbReference type="InParanoid" id="K1WQW5"/>
<protein>
    <submittedName>
        <fullName evidence="15">Erg28 protein</fullName>
    </submittedName>
</protein>
<dbReference type="OMA" id="AYAAFHI"/>
<keyword evidence="11" id="KW-1207">Sterol metabolism</keyword>
<evidence type="ECO:0000256" key="14">
    <source>
        <dbReference type="SAM" id="Phobius"/>
    </source>
</evidence>
<evidence type="ECO:0000256" key="9">
    <source>
        <dbReference type="ARBA" id="ARBA00023098"/>
    </source>
</evidence>
<feature type="compositionally biased region" description="Pro residues" evidence="13">
    <location>
        <begin position="37"/>
        <end position="46"/>
    </location>
</feature>
<evidence type="ECO:0000256" key="1">
    <source>
        <dbReference type="ARBA" id="ARBA00004477"/>
    </source>
</evidence>
<dbReference type="EMBL" id="JH921442">
    <property type="protein sequence ID" value="EKD15416.1"/>
    <property type="molecule type" value="Genomic_DNA"/>
</dbReference>
<dbReference type="HOGENOM" id="CLU_114589_0_0_1"/>
<keyword evidence="8" id="KW-0756">Sterol biosynthesis</keyword>
<evidence type="ECO:0000256" key="8">
    <source>
        <dbReference type="ARBA" id="ARBA00023011"/>
    </source>
</evidence>
<keyword evidence="7 14" id="KW-1133">Transmembrane helix</keyword>
<keyword evidence="3" id="KW-0444">Lipid biosynthesis</keyword>
<keyword evidence="16" id="KW-1185">Reference proteome</keyword>
<evidence type="ECO:0000256" key="4">
    <source>
        <dbReference type="ARBA" id="ARBA00022692"/>
    </source>
</evidence>
<keyword evidence="10 14" id="KW-0472">Membrane</keyword>